<organism evidence="1 2">
    <name type="scientific">Xanthomonas oryzae pv. oryzicola (strain BLS256)</name>
    <dbReference type="NCBI Taxonomy" id="383407"/>
    <lineage>
        <taxon>Bacteria</taxon>
        <taxon>Pseudomonadati</taxon>
        <taxon>Pseudomonadota</taxon>
        <taxon>Gammaproteobacteria</taxon>
        <taxon>Lysobacterales</taxon>
        <taxon>Lysobacteraceae</taxon>
        <taxon>Xanthomonas</taxon>
    </lineage>
</organism>
<protein>
    <submittedName>
        <fullName evidence="1">Uncharacterized protein</fullName>
    </submittedName>
</protein>
<evidence type="ECO:0000313" key="1">
    <source>
        <dbReference type="EMBL" id="AEQ98549.1"/>
    </source>
</evidence>
<proteinExistence type="predicted"/>
<dbReference type="AlphaFoldDB" id="G7TAG0"/>
<gene>
    <name evidence="1" type="ORF">XOC_4490</name>
</gene>
<dbReference type="HOGENOM" id="CLU_3334902_0_0_6"/>
<reference evidence="1 2" key="1">
    <citation type="journal article" date="2011" name="J. Bacteriol.">
        <title>Two new complete genome sequences offer insight into host and tissue specificity of plant pathogenic Xanthomonas spp.</title>
        <authorList>
            <person name="Bogdanove A.J."/>
            <person name="Koebnik R."/>
            <person name="Lu H."/>
            <person name="Furutani A."/>
            <person name="Angiuoli S.V."/>
            <person name="Patil P.B."/>
            <person name="Van Sluys M.A."/>
            <person name="Ryan R.P."/>
            <person name="Meyer D.F."/>
            <person name="Han S.W."/>
            <person name="Aparna G."/>
            <person name="Rajaram M."/>
            <person name="Delcher A.L."/>
            <person name="Phillippy A.M."/>
            <person name="Puiu D."/>
            <person name="Schatz M.C."/>
            <person name="Shumway M."/>
            <person name="Sommer D.D."/>
            <person name="Trapnell C."/>
            <person name="Benahmed F."/>
            <person name="Dimitrov G."/>
            <person name="Madupu R."/>
            <person name="Radune D."/>
            <person name="Sullivan S."/>
            <person name="Jha G."/>
            <person name="Ishihara H."/>
            <person name="Lee S.W."/>
            <person name="Pandey A."/>
            <person name="Sharma V."/>
            <person name="Sriariyanun M."/>
            <person name="Szurek B."/>
            <person name="Vera-Cruz C.M."/>
            <person name="Dorman K.S."/>
            <person name="Ronald P.C."/>
            <person name="Verdier V."/>
            <person name="Dow J.M."/>
            <person name="Sonti R.V."/>
            <person name="Tsuge S."/>
            <person name="Brendel V.P."/>
            <person name="Rabinowicz P.D."/>
            <person name="Leach J.E."/>
            <person name="White F.F."/>
            <person name="Salzberg S.L."/>
        </authorList>
    </citation>
    <scope>NUCLEOTIDE SEQUENCE [LARGE SCALE GENOMIC DNA]</scope>
    <source>
        <strain evidence="1 2">BLS256</strain>
    </source>
</reference>
<name>G7TAG0_XANOB</name>
<sequence>MSGSSVLVSTPLGRGWQPARACMIGGILEAARHRGSGD</sequence>
<dbReference type="Proteomes" id="UP000008851">
    <property type="component" value="Chromosome"/>
</dbReference>
<dbReference type="KEGG" id="xor:XOC_4490"/>
<accession>G7TAG0</accession>
<dbReference type="EMBL" id="CP003057">
    <property type="protein sequence ID" value="AEQ98549.1"/>
    <property type="molecule type" value="Genomic_DNA"/>
</dbReference>
<evidence type="ECO:0000313" key="2">
    <source>
        <dbReference type="Proteomes" id="UP000008851"/>
    </source>
</evidence>